<dbReference type="Gene3D" id="2.40.420.20">
    <property type="match status" value="1"/>
</dbReference>
<proteinExistence type="inferred from homology"/>
<sequence>MQLPLIGKIRQPNPWLLGLAAAGLIGTGAVTYGVIQRRSTPVDLATMTVPVESQALQVRITASGTVQPVQTVNLSPKNPGILAELSVQQGDRVKKGQLIGRMENDEIEAQLLQARARVARAEAKLQQVRAGNRSEEIAQAEARVQQAQARVTESQARLALAEQRVERNQSLADQGAISRDQLDEILSEAETARATVQQLQATLQEAQRNLDYWRSGSRPEDIAAAQADLREAEGNLKAVEVQKQDTFLYAPFDGIITQKFADEGAFVTPTTSASEVTSATSTAIVAIAQGLEILAEVPEVDIYQLRVGQPVEIRADSFPNQTFRGRVRLIAPEAVVKQNVTSFQVRIGLETGQDKLLSGMNADVTFLGDELANAVVVPTVAIVTKDGETGVLVPDSENQPEFRPVTLGTAVNNQTQILEGLEPGERVFTDIPKGSEWGKPQE</sequence>
<comment type="similarity">
    <text evidence="2">Belongs to the membrane fusion protein (MFP) (TC 8.A.1) family.</text>
</comment>
<dbReference type="InterPro" id="IPR058792">
    <property type="entry name" value="Beta-barrel_RND_2"/>
</dbReference>
<dbReference type="GO" id="GO:0022857">
    <property type="term" value="F:transmembrane transporter activity"/>
    <property type="evidence" value="ECO:0007669"/>
    <property type="project" value="InterPro"/>
</dbReference>
<dbReference type="GO" id="GO:0016020">
    <property type="term" value="C:membrane"/>
    <property type="evidence" value="ECO:0007669"/>
    <property type="project" value="InterPro"/>
</dbReference>
<evidence type="ECO:0000256" key="1">
    <source>
        <dbReference type="ARBA" id="ARBA00004196"/>
    </source>
</evidence>
<dbReference type="Pfam" id="PF25881">
    <property type="entry name" value="HH_YBHG"/>
    <property type="match status" value="1"/>
</dbReference>
<keyword evidence="3 4" id="KW-0175">Coiled coil</keyword>
<name>A0AA96WLI1_9CYAN</name>
<accession>A0AA96WLI1</accession>
<dbReference type="InterPro" id="IPR059052">
    <property type="entry name" value="HH_YbhG-like"/>
</dbReference>
<feature type="domain" description="Multidrug resistance protein MdtA-like C-terminal permuted SH3" evidence="8">
    <location>
        <begin position="373"/>
        <end position="430"/>
    </location>
</feature>
<feature type="transmembrane region" description="Helical" evidence="5">
    <location>
        <begin position="15"/>
        <end position="35"/>
    </location>
</feature>
<dbReference type="Pfam" id="PF25954">
    <property type="entry name" value="Beta-barrel_RND_2"/>
    <property type="match status" value="1"/>
</dbReference>
<dbReference type="EMBL" id="CP053586">
    <property type="protein sequence ID" value="WNZ24456.1"/>
    <property type="molecule type" value="Genomic_DNA"/>
</dbReference>
<dbReference type="Gene3D" id="2.40.50.100">
    <property type="match status" value="1"/>
</dbReference>
<dbReference type="PANTHER" id="PTHR32347:SF14">
    <property type="entry name" value="EFFLUX SYSTEM COMPONENT YKNX-RELATED"/>
    <property type="match status" value="1"/>
</dbReference>
<dbReference type="Gene3D" id="1.10.287.470">
    <property type="entry name" value="Helix hairpin bin"/>
    <property type="match status" value="2"/>
</dbReference>
<feature type="coiled-coil region" evidence="4">
    <location>
        <begin position="102"/>
        <end position="242"/>
    </location>
</feature>
<dbReference type="SUPFAM" id="SSF111369">
    <property type="entry name" value="HlyD-like secretion proteins"/>
    <property type="match status" value="3"/>
</dbReference>
<evidence type="ECO:0000256" key="3">
    <source>
        <dbReference type="ARBA" id="ARBA00023054"/>
    </source>
</evidence>
<dbReference type="AlphaFoldDB" id="A0AA96WLI1"/>
<protein>
    <submittedName>
        <fullName evidence="9">Efflux RND transporter periplasmic adaptor subunit</fullName>
    </submittedName>
</protein>
<organism evidence="9">
    <name type="scientific">Leptolyngbya sp. NK1-12</name>
    <dbReference type="NCBI Taxonomy" id="2547451"/>
    <lineage>
        <taxon>Bacteria</taxon>
        <taxon>Bacillati</taxon>
        <taxon>Cyanobacteriota</taxon>
        <taxon>Cyanophyceae</taxon>
        <taxon>Leptolyngbyales</taxon>
        <taxon>Leptolyngbyaceae</taxon>
        <taxon>Leptolyngbya group</taxon>
        <taxon>Leptolyngbya</taxon>
    </lineage>
</organism>
<evidence type="ECO:0000259" key="8">
    <source>
        <dbReference type="Pfam" id="PF25967"/>
    </source>
</evidence>
<feature type="domain" description="CusB-like beta-barrel" evidence="7">
    <location>
        <begin position="294"/>
        <end position="367"/>
    </location>
</feature>
<evidence type="ECO:0000256" key="2">
    <source>
        <dbReference type="ARBA" id="ARBA00009477"/>
    </source>
</evidence>
<evidence type="ECO:0000313" key="9">
    <source>
        <dbReference type="EMBL" id="WNZ24456.1"/>
    </source>
</evidence>
<evidence type="ECO:0000259" key="6">
    <source>
        <dbReference type="Pfam" id="PF25881"/>
    </source>
</evidence>
<dbReference type="InterPro" id="IPR050465">
    <property type="entry name" value="UPF0194_transport"/>
</dbReference>
<keyword evidence="5" id="KW-0472">Membrane</keyword>
<gene>
    <name evidence="9" type="ORF">HJG54_17405</name>
</gene>
<keyword evidence="5" id="KW-1133">Transmembrane helix</keyword>
<evidence type="ECO:0000259" key="7">
    <source>
        <dbReference type="Pfam" id="PF25954"/>
    </source>
</evidence>
<dbReference type="NCBIfam" id="TIGR01730">
    <property type="entry name" value="RND_mfp"/>
    <property type="match status" value="1"/>
</dbReference>
<feature type="domain" description="YbhG-like alpha-helical hairpin" evidence="6">
    <location>
        <begin position="102"/>
        <end position="245"/>
    </location>
</feature>
<evidence type="ECO:0000256" key="5">
    <source>
        <dbReference type="SAM" id="Phobius"/>
    </source>
</evidence>
<dbReference type="InterPro" id="IPR006143">
    <property type="entry name" value="RND_pump_MFP"/>
</dbReference>
<dbReference type="PANTHER" id="PTHR32347">
    <property type="entry name" value="EFFLUX SYSTEM COMPONENT YKNX-RELATED"/>
    <property type="match status" value="1"/>
</dbReference>
<keyword evidence="5" id="KW-0812">Transmembrane</keyword>
<dbReference type="RefSeq" id="WP_316430268.1">
    <property type="nucleotide sequence ID" value="NZ_CP053586.1"/>
</dbReference>
<evidence type="ECO:0000256" key="4">
    <source>
        <dbReference type="SAM" id="Coils"/>
    </source>
</evidence>
<dbReference type="Pfam" id="PF25967">
    <property type="entry name" value="RND-MFP_C"/>
    <property type="match status" value="1"/>
</dbReference>
<reference evidence="9" key="1">
    <citation type="submission" date="2020-05" db="EMBL/GenBank/DDBJ databases">
        <authorList>
            <person name="Zhu T."/>
            <person name="Keshari N."/>
            <person name="Lu X."/>
        </authorList>
    </citation>
    <scope>NUCLEOTIDE SEQUENCE</scope>
    <source>
        <strain evidence="9">NK1-12</strain>
    </source>
</reference>
<dbReference type="GO" id="GO:0030313">
    <property type="term" value="C:cell envelope"/>
    <property type="evidence" value="ECO:0007669"/>
    <property type="project" value="UniProtKB-SubCell"/>
</dbReference>
<dbReference type="PRINTS" id="PR01490">
    <property type="entry name" value="RTXTOXIND"/>
</dbReference>
<dbReference type="InterPro" id="IPR058627">
    <property type="entry name" value="MdtA-like_C"/>
</dbReference>
<dbReference type="Gene3D" id="2.40.30.170">
    <property type="match status" value="1"/>
</dbReference>
<comment type="subcellular location">
    <subcellularLocation>
        <location evidence="1">Cell envelope</location>
    </subcellularLocation>
</comment>